<evidence type="ECO:0000259" key="1">
    <source>
        <dbReference type="Pfam" id="PF20236"/>
    </source>
</evidence>
<name>A0AAW0CMW0_9AGAR</name>
<dbReference type="Proteomes" id="UP001383192">
    <property type="component" value="Unassembled WGS sequence"/>
</dbReference>
<comment type="caution">
    <text evidence="2">The sequence shown here is derived from an EMBL/GenBank/DDBJ whole genome shotgun (WGS) entry which is preliminary data.</text>
</comment>
<evidence type="ECO:0000313" key="3">
    <source>
        <dbReference type="Proteomes" id="UP001383192"/>
    </source>
</evidence>
<feature type="domain" description="DUF6593" evidence="1">
    <location>
        <begin position="8"/>
        <end position="176"/>
    </location>
</feature>
<sequence>MELCLVNNDPTHTLLITSDGVPAYSINTHANSAQGSSVENVDILKTTQVTRLERRSTGKTETEVGKILHFGIDRLRLTLHSTERKVFKLEIMDFQGFGELAESGSTAWSFTGPDDKPYKWQIFIHYPVLFVNDNSQTPLARYRRAKLGIVSRPRRASLEILPAGINCIDFIVTTFVSYMIQRFPPITTATQ</sequence>
<organism evidence="2 3">
    <name type="scientific">Paramarasmius palmivorus</name>
    <dbReference type="NCBI Taxonomy" id="297713"/>
    <lineage>
        <taxon>Eukaryota</taxon>
        <taxon>Fungi</taxon>
        <taxon>Dikarya</taxon>
        <taxon>Basidiomycota</taxon>
        <taxon>Agaricomycotina</taxon>
        <taxon>Agaricomycetes</taxon>
        <taxon>Agaricomycetidae</taxon>
        <taxon>Agaricales</taxon>
        <taxon>Marasmiineae</taxon>
        <taxon>Marasmiaceae</taxon>
        <taxon>Paramarasmius</taxon>
    </lineage>
</organism>
<dbReference type="AlphaFoldDB" id="A0AAW0CMW0"/>
<protein>
    <recommendedName>
        <fullName evidence="1">DUF6593 domain-containing protein</fullName>
    </recommendedName>
</protein>
<proteinExistence type="predicted"/>
<gene>
    <name evidence="2" type="ORF">VNI00_009809</name>
</gene>
<evidence type="ECO:0000313" key="2">
    <source>
        <dbReference type="EMBL" id="KAK7040341.1"/>
    </source>
</evidence>
<reference evidence="2 3" key="1">
    <citation type="submission" date="2024-01" db="EMBL/GenBank/DDBJ databases">
        <title>A draft genome for a cacao thread blight-causing isolate of Paramarasmius palmivorus.</title>
        <authorList>
            <person name="Baruah I.K."/>
            <person name="Bukari Y."/>
            <person name="Amoako-Attah I."/>
            <person name="Meinhardt L.W."/>
            <person name="Bailey B.A."/>
            <person name="Cohen S.P."/>
        </authorList>
    </citation>
    <scope>NUCLEOTIDE SEQUENCE [LARGE SCALE GENOMIC DNA]</scope>
    <source>
        <strain evidence="2 3">GH-12</strain>
    </source>
</reference>
<keyword evidence="3" id="KW-1185">Reference proteome</keyword>
<dbReference type="Pfam" id="PF20236">
    <property type="entry name" value="DUF6593"/>
    <property type="match status" value="1"/>
</dbReference>
<dbReference type="InterPro" id="IPR046528">
    <property type="entry name" value="DUF6593"/>
</dbReference>
<accession>A0AAW0CMW0</accession>
<dbReference type="EMBL" id="JAYKXP010000037">
    <property type="protein sequence ID" value="KAK7040341.1"/>
    <property type="molecule type" value="Genomic_DNA"/>
</dbReference>